<dbReference type="EMBL" id="BJYU01000415">
    <property type="protein sequence ID" value="GEO19307.1"/>
    <property type="molecule type" value="Genomic_DNA"/>
</dbReference>
<name>A0A512C5H6_9HYPH</name>
<dbReference type="AlphaFoldDB" id="A0A512C5H6"/>
<evidence type="ECO:0000313" key="2">
    <source>
        <dbReference type="Proteomes" id="UP000321085"/>
    </source>
</evidence>
<accession>A0A512C5H6</accession>
<sequence length="72" mass="7897">MLQKSRVLHPDLQIHPDGTKNLDVGGDVLATKLREYGKAAGQPDNRTIARLPKQSPRCLIAAQNSVSLHLPF</sequence>
<organism evidence="1 2">
    <name type="scientific">Microvirga aerophila</name>
    <dbReference type="NCBI Taxonomy" id="670291"/>
    <lineage>
        <taxon>Bacteria</taxon>
        <taxon>Pseudomonadati</taxon>
        <taxon>Pseudomonadota</taxon>
        <taxon>Alphaproteobacteria</taxon>
        <taxon>Hyphomicrobiales</taxon>
        <taxon>Methylobacteriaceae</taxon>
        <taxon>Microvirga</taxon>
    </lineage>
</organism>
<reference evidence="1 2" key="1">
    <citation type="submission" date="2019-07" db="EMBL/GenBank/DDBJ databases">
        <title>Whole genome shotgun sequence of Microvirga aerophila NBRC 106136.</title>
        <authorList>
            <person name="Hosoyama A."/>
            <person name="Uohara A."/>
            <person name="Ohji S."/>
            <person name="Ichikawa N."/>
        </authorList>
    </citation>
    <scope>NUCLEOTIDE SEQUENCE [LARGE SCALE GENOMIC DNA]</scope>
    <source>
        <strain evidence="1 2">NBRC 106136</strain>
    </source>
</reference>
<dbReference type="Proteomes" id="UP000321085">
    <property type="component" value="Unassembled WGS sequence"/>
</dbReference>
<protein>
    <submittedName>
        <fullName evidence="1">Uncharacterized protein</fullName>
    </submittedName>
</protein>
<keyword evidence="2" id="KW-1185">Reference proteome</keyword>
<proteinExistence type="predicted"/>
<gene>
    <name evidence="1" type="ORF">MAE02_70030</name>
</gene>
<comment type="caution">
    <text evidence="1">The sequence shown here is derived from an EMBL/GenBank/DDBJ whole genome shotgun (WGS) entry which is preliminary data.</text>
</comment>
<evidence type="ECO:0000313" key="1">
    <source>
        <dbReference type="EMBL" id="GEO19307.1"/>
    </source>
</evidence>